<name>A0AAD9FYN7_9STRA</name>
<proteinExistence type="predicted"/>
<accession>A0AAD9FYN7</accession>
<keyword evidence="2" id="KW-1185">Reference proteome</keyword>
<gene>
    <name evidence="1" type="ORF">P3T76_016050</name>
</gene>
<reference evidence="1" key="1">
    <citation type="submission" date="2023-08" db="EMBL/GenBank/DDBJ databases">
        <title>Reference Genome Resource for the Citrus Pathogen Phytophthora citrophthora.</title>
        <authorList>
            <person name="Moller H."/>
            <person name="Coetzee B."/>
            <person name="Rose L.J."/>
            <person name="Van Niekerk J.M."/>
        </authorList>
    </citation>
    <scope>NUCLEOTIDE SEQUENCE</scope>
    <source>
        <strain evidence="1">STE-U-9442</strain>
    </source>
</reference>
<dbReference type="EMBL" id="JASMQC010000067">
    <property type="protein sequence ID" value="KAK1928453.1"/>
    <property type="molecule type" value="Genomic_DNA"/>
</dbReference>
<protein>
    <submittedName>
        <fullName evidence="1">Uncharacterized protein</fullName>
    </submittedName>
</protein>
<evidence type="ECO:0000313" key="1">
    <source>
        <dbReference type="EMBL" id="KAK1928453.1"/>
    </source>
</evidence>
<sequence>MPLSWSHVNLRRPGSDGPGWCRWPQGAQATQASSASFAMSTRRFIAPDRLAARASDVELHARRHRSKQKSNLYDVRFPRSPLQSTIQDGRGRAGESPYVNHKITMPTSTNLHRLSRIWLQEHPPARGGEIFPTDKPHGIIGNATGADAACVGCR</sequence>
<comment type="caution">
    <text evidence="1">The sequence shown here is derived from an EMBL/GenBank/DDBJ whole genome shotgun (WGS) entry which is preliminary data.</text>
</comment>
<dbReference type="AlphaFoldDB" id="A0AAD9FYN7"/>
<evidence type="ECO:0000313" key="2">
    <source>
        <dbReference type="Proteomes" id="UP001259832"/>
    </source>
</evidence>
<organism evidence="1 2">
    <name type="scientific">Phytophthora citrophthora</name>
    <dbReference type="NCBI Taxonomy" id="4793"/>
    <lineage>
        <taxon>Eukaryota</taxon>
        <taxon>Sar</taxon>
        <taxon>Stramenopiles</taxon>
        <taxon>Oomycota</taxon>
        <taxon>Peronosporomycetes</taxon>
        <taxon>Peronosporales</taxon>
        <taxon>Peronosporaceae</taxon>
        <taxon>Phytophthora</taxon>
    </lineage>
</organism>
<dbReference type="Proteomes" id="UP001259832">
    <property type="component" value="Unassembled WGS sequence"/>
</dbReference>